<dbReference type="PROSITE" id="PS50042">
    <property type="entry name" value="CNMP_BINDING_3"/>
    <property type="match status" value="1"/>
</dbReference>
<reference evidence="2 3" key="1">
    <citation type="submission" date="2014-07" db="EMBL/GenBank/DDBJ databases">
        <title>Epilithonimonas lactis LMG 22401 Genome.</title>
        <authorList>
            <person name="Pipes S.E."/>
            <person name="Stropko S.J."/>
        </authorList>
    </citation>
    <scope>NUCLEOTIDE SEQUENCE [LARGE SCALE GENOMIC DNA]</scope>
    <source>
        <strain evidence="2 3">LMG 24401</strain>
    </source>
</reference>
<dbReference type="Pfam" id="PF00027">
    <property type="entry name" value="cNMP_binding"/>
    <property type="match status" value="1"/>
</dbReference>
<feature type="domain" description="Cyclic nucleotide-binding" evidence="1">
    <location>
        <begin position="31"/>
        <end position="107"/>
    </location>
</feature>
<keyword evidence="3" id="KW-1185">Reference proteome</keyword>
<dbReference type="eggNOG" id="COG0664">
    <property type="taxonomic scope" value="Bacteria"/>
</dbReference>
<dbReference type="Proteomes" id="UP000028623">
    <property type="component" value="Unassembled WGS sequence"/>
</dbReference>
<dbReference type="SUPFAM" id="SSF51206">
    <property type="entry name" value="cAMP-binding domain-like"/>
    <property type="match status" value="1"/>
</dbReference>
<organism evidence="2 3">
    <name type="scientific">Epilithonimonas lactis</name>
    <dbReference type="NCBI Taxonomy" id="421072"/>
    <lineage>
        <taxon>Bacteria</taxon>
        <taxon>Pseudomonadati</taxon>
        <taxon>Bacteroidota</taxon>
        <taxon>Flavobacteriia</taxon>
        <taxon>Flavobacteriales</taxon>
        <taxon>Weeksellaceae</taxon>
        <taxon>Chryseobacterium group</taxon>
        <taxon>Epilithonimonas</taxon>
    </lineage>
</organism>
<dbReference type="AlphaFoldDB" id="A0A085BMN5"/>
<proteinExistence type="predicted"/>
<dbReference type="CDD" id="cd00038">
    <property type="entry name" value="CAP_ED"/>
    <property type="match status" value="1"/>
</dbReference>
<protein>
    <recommendedName>
        <fullName evidence="1">Cyclic nucleotide-binding domain-containing protein</fullName>
    </recommendedName>
</protein>
<gene>
    <name evidence="2" type="ORF">IO89_03950</name>
</gene>
<evidence type="ECO:0000313" key="3">
    <source>
        <dbReference type="Proteomes" id="UP000028623"/>
    </source>
</evidence>
<dbReference type="InterPro" id="IPR018490">
    <property type="entry name" value="cNMP-bd_dom_sf"/>
</dbReference>
<evidence type="ECO:0000313" key="2">
    <source>
        <dbReference type="EMBL" id="KFC23730.1"/>
    </source>
</evidence>
<name>A0A085BMN5_9FLAO</name>
<dbReference type="InterPro" id="IPR014710">
    <property type="entry name" value="RmlC-like_jellyroll"/>
</dbReference>
<dbReference type="InterPro" id="IPR000595">
    <property type="entry name" value="cNMP-bd_dom"/>
</dbReference>
<comment type="caution">
    <text evidence="2">The sequence shown here is derived from an EMBL/GenBank/DDBJ whole genome shotgun (WGS) entry which is preliminary data.</text>
</comment>
<sequence>MEESSKEYLLQNIPGITKEDVEILTPYTTLRTFKSGEIYIRPGDNNRKVYFIKSGIVRVYHLEANGAEKTILFHNKKSFFGNYDGIIYNQPSRYFYQSIGETELFELTYDAIHLGSQKSLTINNLRANMFLQMIGILLQNIEDFVLLNPEERYQKHLEANAKVLQKVPSKYIASLLGITPVSLSRIKKRLLKGN</sequence>
<accession>A0A085BMN5</accession>
<dbReference type="Gene3D" id="2.60.120.10">
    <property type="entry name" value="Jelly Rolls"/>
    <property type="match status" value="1"/>
</dbReference>
<dbReference type="STRING" id="421072.SAMN04488097_1759"/>
<evidence type="ECO:0000259" key="1">
    <source>
        <dbReference type="PROSITE" id="PS50042"/>
    </source>
</evidence>
<dbReference type="RefSeq" id="WP_034973730.1">
    <property type="nucleotide sequence ID" value="NZ_FOFI01000002.1"/>
</dbReference>
<dbReference type="OrthoDB" id="663011at2"/>
<dbReference type="EMBL" id="JPLY01000001">
    <property type="protein sequence ID" value="KFC23730.1"/>
    <property type="molecule type" value="Genomic_DNA"/>
</dbReference>